<keyword evidence="1" id="KW-0862">Zinc</keyword>
<dbReference type="AlphaFoldDB" id="A0A4S2KEZ4"/>
<name>A0A4S2KEZ4_9HYME</name>
<keyword evidence="5" id="KW-1185">Reference proteome</keyword>
<accession>A0A4S2KEZ4</accession>
<gene>
    <name evidence="4" type="ORF">DBV15_12204</name>
</gene>
<sequence length="490" mass="52986">MLEKLRMAPTVDLPERVLEAIRKVDKVCTTAKHLKGTDKKHLNDAAATVTAAITHLVSRMGGNDNQMARDVEIEELRVQISALREDNARLERAPQREDQMEVEVINNTPPRSPIRTREIYQKVIPESSEEEEENTIEKERKEKEAEELKRQKIFLEIAAEGMPPIHRPTVCGKKAMLEEAVSPQQLAQATQEDRLLSTLNAKIEGMFAKLANNLVARLGVKETNAPLVGQIPPRRLSHQSGATNAKSGKEGQKTGGKGESKGAKSASKPKPKPKSKPAPKPTFAEIARGKAAGNKTGAAGEKNSHPGNKKPAGGTTPALNKATKPADQSTDGNGIGGSGSGKGRLYVNPSSGWPHTVGHQRCNGLNTAWIKCPLAAHYVIQKDKKLQVGWFMVRVQALESRLLQCFKCLEGGHVRAQCTNAVDRSSQCYRCGEIDHLTRSCGATPNCPVCADKGRPAGHRAGGKTCTSARGKVKPRMAAGPVKSPQQVEV</sequence>
<dbReference type="Proteomes" id="UP000310200">
    <property type="component" value="Unassembled WGS sequence"/>
</dbReference>
<feature type="compositionally biased region" description="Basic and acidic residues" evidence="2">
    <location>
        <begin position="135"/>
        <end position="145"/>
    </location>
</feature>
<evidence type="ECO:0000313" key="5">
    <source>
        <dbReference type="Proteomes" id="UP000310200"/>
    </source>
</evidence>
<reference evidence="4 5" key="1">
    <citation type="journal article" date="2019" name="Philos. Trans. R. Soc. Lond., B, Biol. Sci.">
        <title>Ant behaviour and brain gene expression of defending hosts depend on the ecological success of the intruding social parasite.</title>
        <authorList>
            <person name="Kaur R."/>
            <person name="Stoldt M."/>
            <person name="Jongepier E."/>
            <person name="Feldmeyer B."/>
            <person name="Menzel F."/>
            <person name="Bornberg-Bauer E."/>
            <person name="Foitzik S."/>
        </authorList>
    </citation>
    <scope>NUCLEOTIDE SEQUENCE [LARGE SCALE GENOMIC DNA]</scope>
    <source>
        <tissue evidence="4">Whole body</tissue>
    </source>
</reference>
<feature type="compositionally biased region" description="Gly residues" evidence="2">
    <location>
        <begin position="333"/>
        <end position="342"/>
    </location>
</feature>
<dbReference type="GO" id="GO:0008270">
    <property type="term" value="F:zinc ion binding"/>
    <property type="evidence" value="ECO:0007669"/>
    <property type="project" value="UniProtKB-KW"/>
</dbReference>
<dbReference type="SMART" id="SM00343">
    <property type="entry name" value="ZnF_C2HC"/>
    <property type="match status" value="2"/>
</dbReference>
<dbReference type="GO" id="GO:0003676">
    <property type="term" value="F:nucleic acid binding"/>
    <property type="evidence" value="ECO:0007669"/>
    <property type="project" value="InterPro"/>
</dbReference>
<dbReference type="STRING" id="300112.A0A4S2KEZ4"/>
<feature type="compositionally biased region" description="Low complexity" evidence="2">
    <location>
        <begin position="289"/>
        <end position="301"/>
    </location>
</feature>
<organism evidence="4 5">
    <name type="scientific">Temnothorax longispinosus</name>
    <dbReference type="NCBI Taxonomy" id="300112"/>
    <lineage>
        <taxon>Eukaryota</taxon>
        <taxon>Metazoa</taxon>
        <taxon>Ecdysozoa</taxon>
        <taxon>Arthropoda</taxon>
        <taxon>Hexapoda</taxon>
        <taxon>Insecta</taxon>
        <taxon>Pterygota</taxon>
        <taxon>Neoptera</taxon>
        <taxon>Endopterygota</taxon>
        <taxon>Hymenoptera</taxon>
        <taxon>Apocrita</taxon>
        <taxon>Aculeata</taxon>
        <taxon>Formicoidea</taxon>
        <taxon>Formicidae</taxon>
        <taxon>Myrmicinae</taxon>
        <taxon>Temnothorax</taxon>
    </lineage>
</organism>
<dbReference type="SUPFAM" id="SSF57756">
    <property type="entry name" value="Retrovirus zinc finger-like domains"/>
    <property type="match status" value="1"/>
</dbReference>
<feature type="compositionally biased region" description="Basic and acidic residues" evidence="2">
    <location>
        <begin position="247"/>
        <end position="262"/>
    </location>
</feature>
<dbReference type="InterPro" id="IPR036875">
    <property type="entry name" value="Znf_CCHC_sf"/>
</dbReference>
<comment type="caution">
    <text evidence="4">The sequence shown here is derived from an EMBL/GenBank/DDBJ whole genome shotgun (WGS) entry which is preliminary data.</text>
</comment>
<evidence type="ECO:0000259" key="3">
    <source>
        <dbReference type="PROSITE" id="PS50158"/>
    </source>
</evidence>
<protein>
    <recommendedName>
        <fullName evidence="3">CCHC-type domain-containing protein</fullName>
    </recommendedName>
</protein>
<dbReference type="Gene3D" id="4.10.60.10">
    <property type="entry name" value="Zinc finger, CCHC-type"/>
    <property type="match status" value="1"/>
</dbReference>
<feature type="domain" description="CCHC-type" evidence="3">
    <location>
        <begin position="428"/>
        <end position="441"/>
    </location>
</feature>
<dbReference type="InterPro" id="IPR001878">
    <property type="entry name" value="Znf_CCHC"/>
</dbReference>
<feature type="compositionally biased region" description="Basic residues" evidence="2">
    <location>
        <begin position="267"/>
        <end position="277"/>
    </location>
</feature>
<dbReference type="EMBL" id="QBLH01002597">
    <property type="protein sequence ID" value="TGZ47951.1"/>
    <property type="molecule type" value="Genomic_DNA"/>
</dbReference>
<evidence type="ECO:0000313" key="4">
    <source>
        <dbReference type="EMBL" id="TGZ47951.1"/>
    </source>
</evidence>
<evidence type="ECO:0000256" key="2">
    <source>
        <dbReference type="SAM" id="MobiDB-lite"/>
    </source>
</evidence>
<dbReference type="PROSITE" id="PS50158">
    <property type="entry name" value="ZF_CCHC"/>
    <property type="match status" value="1"/>
</dbReference>
<feature type="region of interest" description="Disordered" evidence="2">
    <location>
        <begin position="459"/>
        <end position="490"/>
    </location>
</feature>
<feature type="region of interest" description="Disordered" evidence="2">
    <location>
        <begin position="229"/>
        <end position="347"/>
    </location>
</feature>
<evidence type="ECO:0000256" key="1">
    <source>
        <dbReference type="PROSITE-ProRule" id="PRU00047"/>
    </source>
</evidence>
<keyword evidence="1" id="KW-0863">Zinc-finger</keyword>
<proteinExistence type="predicted"/>
<keyword evidence="1" id="KW-0479">Metal-binding</keyword>
<feature type="region of interest" description="Disordered" evidence="2">
    <location>
        <begin position="125"/>
        <end position="145"/>
    </location>
</feature>